<keyword evidence="1" id="KW-1133">Transmembrane helix</keyword>
<keyword evidence="1" id="KW-0472">Membrane</keyword>
<dbReference type="STRING" id="713588.SAMN05421789_110112"/>
<protein>
    <submittedName>
        <fullName evidence="2">Uncharacterized protein</fullName>
    </submittedName>
</protein>
<dbReference type="AlphaFoldDB" id="A0A1N7MX64"/>
<dbReference type="RefSeq" id="WP_076387562.1">
    <property type="nucleotide sequence ID" value="NZ_FTOI01000010.1"/>
</dbReference>
<reference evidence="3" key="1">
    <citation type="submission" date="2017-01" db="EMBL/GenBank/DDBJ databases">
        <authorList>
            <person name="Varghese N."/>
            <person name="Submissions S."/>
        </authorList>
    </citation>
    <scope>NUCLEOTIDE SEQUENCE [LARGE SCALE GENOMIC DNA]</scope>
    <source>
        <strain evidence="3">DSM 23145</strain>
    </source>
</reference>
<dbReference type="OrthoDB" id="1274381at2"/>
<feature type="transmembrane region" description="Helical" evidence="1">
    <location>
        <begin position="38"/>
        <end position="54"/>
    </location>
</feature>
<accession>A0A1N7MX64</accession>
<feature type="transmembrane region" description="Helical" evidence="1">
    <location>
        <begin position="83"/>
        <end position="100"/>
    </location>
</feature>
<feature type="transmembrane region" description="Helical" evidence="1">
    <location>
        <begin position="60"/>
        <end position="76"/>
    </location>
</feature>
<evidence type="ECO:0000313" key="2">
    <source>
        <dbReference type="EMBL" id="SIS90685.1"/>
    </source>
</evidence>
<keyword evidence="3" id="KW-1185">Reference proteome</keyword>
<proteinExistence type="predicted"/>
<organism evidence="2 3">
    <name type="scientific">Kaistella chaponensis</name>
    <dbReference type="NCBI Taxonomy" id="713588"/>
    <lineage>
        <taxon>Bacteria</taxon>
        <taxon>Pseudomonadati</taxon>
        <taxon>Bacteroidota</taxon>
        <taxon>Flavobacteriia</taxon>
        <taxon>Flavobacteriales</taxon>
        <taxon>Weeksellaceae</taxon>
        <taxon>Chryseobacterium group</taxon>
        <taxon>Kaistella</taxon>
    </lineage>
</organism>
<dbReference type="Proteomes" id="UP000185839">
    <property type="component" value="Unassembled WGS sequence"/>
</dbReference>
<keyword evidence="1" id="KW-0812">Transmembrane</keyword>
<evidence type="ECO:0000256" key="1">
    <source>
        <dbReference type="SAM" id="Phobius"/>
    </source>
</evidence>
<dbReference type="EMBL" id="FTOI01000010">
    <property type="protein sequence ID" value="SIS90685.1"/>
    <property type="molecule type" value="Genomic_DNA"/>
</dbReference>
<gene>
    <name evidence="2" type="ORF">SAMN05421789_110112</name>
</gene>
<evidence type="ECO:0000313" key="3">
    <source>
        <dbReference type="Proteomes" id="UP000185839"/>
    </source>
</evidence>
<sequence>MMNSQKIHLKYKKKSFQTVERISYFWAMKELILKRERVVHLLSLGLIAVSLFLKDPNQKMSVLVVGILGILLLSILKKQKILTIIYVVLLIAAGIFFYVMTGGKLS</sequence>
<name>A0A1N7MX64_9FLAO</name>